<dbReference type="Proteomes" id="UP000011996">
    <property type="component" value="Unassembled WGS sequence"/>
</dbReference>
<name>M5RVG5_9BACT</name>
<proteinExistence type="predicted"/>
<dbReference type="AlphaFoldDB" id="M5RVG5"/>
<evidence type="ECO:0000313" key="1">
    <source>
        <dbReference type="EMBL" id="EMI23196.1"/>
    </source>
</evidence>
<organism evidence="1 2">
    <name type="scientific">Rhodopirellula europaea SH398</name>
    <dbReference type="NCBI Taxonomy" id="1263868"/>
    <lineage>
        <taxon>Bacteria</taxon>
        <taxon>Pseudomonadati</taxon>
        <taxon>Planctomycetota</taxon>
        <taxon>Planctomycetia</taxon>
        <taxon>Pirellulales</taxon>
        <taxon>Pirellulaceae</taxon>
        <taxon>Rhodopirellula</taxon>
    </lineage>
</organism>
<gene>
    <name evidence="1" type="ORF">RESH_06235</name>
</gene>
<evidence type="ECO:0000313" key="2">
    <source>
        <dbReference type="Proteomes" id="UP000011996"/>
    </source>
</evidence>
<comment type="caution">
    <text evidence="1">The sequence shown here is derived from an EMBL/GenBank/DDBJ whole genome shotgun (WGS) entry which is preliminary data.</text>
</comment>
<dbReference type="EMBL" id="ANOF01000205">
    <property type="protein sequence ID" value="EMI23196.1"/>
    <property type="molecule type" value="Genomic_DNA"/>
</dbReference>
<accession>M5RVG5</accession>
<dbReference type="STRING" id="1263868.RESH_06235"/>
<reference evidence="1 2" key="1">
    <citation type="journal article" date="2013" name="Mar. Genomics">
        <title>Expression of sulfatases in Rhodopirellula baltica and the diversity of sulfatases in the genus Rhodopirellula.</title>
        <authorList>
            <person name="Wegner C.E."/>
            <person name="Richter-Heitmann T."/>
            <person name="Klindworth A."/>
            <person name="Klockow C."/>
            <person name="Richter M."/>
            <person name="Achstetter T."/>
            <person name="Glockner F.O."/>
            <person name="Harder J."/>
        </authorList>
    </citation>
    <scope>NUCLEOTIDE SEQUENCE [LARGE SCALE GENOMIC DNA]</scope>
    <source>
        <strain evidence="1 2">SH398</strain>
    </source>
</reference>
<sequence>MKTLLPVCDLELTKAPNRRKLKTESKSFATLFEKRCLPPVLVNAAFLHFAFGLIPSRLTGLLDDAPVDLLLGVVDCHDRDNHGPSP</sequence>
<protein>
    <submittedName>
        <fullName evidence="1">Uncharacterized protein</fullName>
    </submittedName>
</protein>